<evidence type="ECO:0000256" key="1">
    <source>
        <dbReference type="SAM" id="MobiDB-lite"/>
    </source>
</evidence>
<dbReference type="EMBL" id="JACTNZ010000005">
    <property type="protein sequence ID" value="KAG5550403.1"/>
    <property type="molecule type" value="Genomic_DNA"/>
</dbReference>
<evidence type="ECO:0000313" key="2">
    <source>
        <dbReference type="EMBL" id="KAG5550403.1"/>
    </source>
</evidence>
<accession>A0AAV6KD27</accession>
<organism evidence="2 3">
    <name type="scientific">Rhododendron griersonianum</name>
    <dbReference type="NCBI Taxonomy" id="479676"/>
    <lineage>
        <taxon>Eukaryota</taxon>
        <taxon>Viridiplantae</taxon>
        <taxon>Streptophyta</taxon>
        <taxon>Embryophyta</taxon>
        <taxon>Tracheophyta</taxon>
        <taxon>Spermatophyta</taxon>
        <taxon>Magnoliopsida</taxon>
        <taxon>eudicotyledons</taxon>
        <taxon>Gunneridae</taxon>
        <taxon>Pentapetalae</taxon>
        <taxon>asterids</taxon>
        <taxon>Ericales</taxon>
        <taxon>Ericaceae</taxon>
        <taxon>Ericoideae</taxon>
        <taxon>Rhodoreae</taxon>
        <taxon>Rhododendron</taxon>
    </lineage>
</organism>
<feature type="compositionally biased region" description="Polar residues" evidence="1">
    <location>
        <begin position="1"/>
        <end position="11"/>
    </location>
</feature>
<proteinExistence type="predicted"/>
<evidence type="ECO:0000313" key="3">
    <source>
        <dbReference type="Proteomes" id="UP000823749"/>
    </source>
</evidence>
<comment type="caution">
    <text evidence="2">The sequence shown here is derived from an EMBL/GenBank/DDBJ whole genome shotgun (WGS) entry which is preliminary data.</text>
</comment>
<reference evidence="2" key="1">
    <citation type="submission" date="2020-08" db="EMBL/GenBank/DDBJ databases">
        <title>Plant Genome Project.</title>
        <authorList>
            <person name="Zhang R.-G."/>
        </authorList>
    </citation>
    <scope>NUCLEOTIDE SEQUENCE</scope>
    <source>
        <strain evidence="2">WSP0</strain>
        <tissue evidence="2">Leaf</tissue>
    </source>
</reference>
<feature type="region of interest" description="Disordered" evidence="1">
    <location>
        <begin position="1"/>
        <end position="66"/>
    </location>
</feature>
<name>A0AAV6KD27_9ERIC</name>
<sequence length="119" mass="14161">MQTRPSPNPQRLSPKDQRSRLISKKNPLNQNQKADSFMSSSLRITIRPKNHNRRTARSRDRLDSIQYAPHPEREIIDRVNTIHPFCFYPKGNSYFDELHHLNPIRFYVLKEPLISHFPD</sequence>
<feature type="compositionally biased region" description="Polar residues" evidence="1">
    <location>
        <begin position="26"/>
        <end position="43"/>
    </location>
</feature>
<keyword evidence="3" id="KW-1185">Reference proteome</keyword>
<dbReference type="AlphaFoldDB" id="A0AAV6KD27"/>
<dbReference type="Proteomes" id="UP000823749">
    <property type="component" value="Chromosome 5"/>
</dbReference>
<feature type="compositionally biased region" description="Basic residues" evidence="1">
    <location>
        <begin position="46"/>
        <end position="56"/>
    </location>
</feature>
<gene>
    <name evidence="2" type="ORF">RHGRI_015380</name>
</gene>
<protein>
    <submittedName>
        <fullName evidence="2">Uncharacterized protein</fullName>
    </submittedName>
</protein>